<evidence type="ECO:0000313" key="3">
    <source>
        <dbReference type="EMBL" id="TFD95378.1"/>
    </source>
</evidence>
<gene>
    <name evidence="3" type="ORF">E2605_13245</name>
</gene>
<sequence>MTKIKYIIGFILLSSIFLGSCKIGKSYQRPVMSDMPDTFETDGLQDGSIADIGWSTLYSDTILQQLIGQALDYNKDVLIATARIKEMIANKRISFANMLPEIGLDGLAQREYLNYGGDNKKFTPEIHADITFGWEVDIWGKLRWANEAGVAEYMQSVEAQKALRLTIISQVAQNYFELKALDRELEIVKQTLEARKEGVRFAKLRFEGGLTSEITYKQSIVELARTETLIPSLENEIKLKENDLSTLLGRFPGEILRSKTDISKIPTPPNLPIDLPSTLLKRRPDVAEAEQRLIAANAEVGVTLTSMFPSLKLTGRVGGENSELANFLKSPTWFVGSALTGPLFNFGKNKAGHNAAKAAYEQEIYSYEKTVQNVFKEVNNAINSFQKAKEVRVSREKLYESVQSYQNLSRLQYVNGIISYMDVLDAQRQLFDAEISLNDAILAELNSVVMLYKVLGGGLKK</sequence>
<keyword evidence="2" id="KW-0564">Palmitate</keyword>
<dbReference type="InterPro" id="IPR003423">
    <property type="entry name" value="OMP_efflux"/>
</dbReference>
<dbReference type="PROSITE" id="PS51257">
    <property type="entry name" value="PROKAR_LIPOPROTEIN"/>
    <property type="match status" value="1"/>
</dbReference>
<proteinExistence type="inferred from homology"/>
<evidence type="ECO:0000256" key="1">
    <source>
        <dbReference type="ARBA" id="ARBA00007613"/>
    </source>
</evidence>
<dbReference type="PANTHER" id="PTHR30203">
    <property type="entry name" value="OUTER MEMBRANE CATION EFFLUX PROTEIN"/>
    <property type="match status" value="1"/>
</dbReference>
<dbReference type="Pfam" id="PF02321">
    <property type="entry name" value="OEP"/>
    <property type="match status" value="2"/>
</dbReference>
<keyword evidence="2" id="KW-1134">Transmembrane beta strand</keyword>
<reference evidence="3 4" key="1">
    <citation type="submission" date="2019-03" db="EMBL/GenBank/DDBJ databases">
        <title>San Antonio Military Medical Center submission to MRSN (WRAIR), pending publication.</title>
        <authorList>
            <person name="Blyth D.M."/>
            <person name="Mccarthy S.L."/>
            <person name="Schall S.E."/>
            <person name="Stam J.A."/>
            <person name="Ong A.C."/>
            <person name="Mcgann P.T."/>
        </authorList>
    </citation>
    <scope>NUCLEOTIDE SEQUENCE [LARGE SCALE GENOMIC DNA]</scope>
    <source>
        <strain evidence="3 4">MRSN571793</strain>
    </source>
</reference>
<dbReference type="Gene3D" id="1.20.1600.10">
    <property type="entry name" value="Outer membrane efflux proteins (OEP)"/>
    <property type="match status" value="1"/>
</dbReference>
<protein>
    <submittedName>
        <fullName evidence="3">Efflux transporter outer membrane subunit</fullName>
    </submittedName>
</protein>
<dbReference type="OrthoDB" id="9770517at2"/>
<evidence type="ECO:0000256" key="2">
    <source>
        <dbReference type="RuleBase" id="RU362097"/>
    </source>
</evidence>
<dbReference type="STRING" id="1121485.GCA_000426485_01473"/>
<comment type="caution">
    <text evidence="3">The sequence shown here is derived from an EMBL/GenBank/DDBJ whole genome shotgun (WGS) entry which is preliminary data.</text>
</comment>
<comment type="subcellular location">
    <subcellularLocation>
        <location evidence="2">Cell membrane</location>
        <topology evidence="2">Lipid-anchor</topology>
    </subcellularLocation>
</comment>
<keyword evidence="2" id="KW-0812">Transmembrane</keyword>
<dbReference type="Gene3D" id="2.20.200.10">
    <property type="entry name" value="Outer membrane efflux proteins (OEP)"/>
    <property type="match status" value="1"/>
</dbReference>
<dbReference type="PANTHER" id="PTHR30203:SF33">
    <property type="entry name" value="BLR4455 PROTEIN"/>
    <property type="match status" value="1"/>
</dbReference>
<dbReference type="AlphaFoldDB" id="A0A4Y8L2X6"/>
<dbReference type="Proteomes" id="UP000297861">
    <property type="component" value="Unassembled WGS sequence"/>
</dbReference>
<dbReference type="SUPFAM" id="SSF56954">
    <property type="entry name" value="Outer membrane efflux proteins (OEP)"/>
    <property type="match status" value="1"/>
</dbReference>
<dbReference type="EMBL" id="SOML01000008">
    <property type="protein sequence ID" value="TFD95378.1"/>
    <property type="molecule type" value="Genomic_DNA"/>
</dbReference>
<dbReference type="InterPro" id="IPR010131">
    <property type="entry name" value="MdtP/NodT-like"/>
</dbReference>
<dbReference type="GO" id="GO:0015562">
    <property type="term" value="F:efflux transmembrane transporter activity"/>
    <property type="evidence" value="ECO:0007669"/>
    <property type="project" value="InterPro"/>
</dbReference>
<dbReference type="RefSeq" id="WP_134436784.1">
    <property type="nucleotide sequence ID" value="NZ_SOML01000008.1"/>
</dbReference>
<dbReference type="NCBIfam" id="TIGR01845">
    <property type="entry name" value="outer_NodT"/>
    <property type="match status" value="1"/>
</dbReference>
<evidence type="ECO:0000313" key="4">
    <source>
        <dbReference type="Proteomes" id="UP000297861"/>
    </source>
</evidence>
<organism evidence="3 4">
    <name type="scientific">Dysgonomonas capnocytophagoides</name>
    <dbReference type="NCBI Taxonomy" id="45254"/>
    <lineage>
        <taxon>Bacteria</taxon>
        <taxon>Pseudomonadati</taxon>
        <taxon>Bacteroidota</taxon>
        <taxon>Bacteroidia</taxon>
        <taxon>Bacteroidales</taxon>
        <taxon>Dysgonomonadaceae</taxon>
        <taxon>Dysgonomonas</taxon>
    </lineage>
</organism>
<accession>A0A4Y8L2X6</accession>
<dbReference type="GO" id="GO:0005886">
    <property type="term" value="C:plasma membrane"/>
    <property type="evidence" value="ECO:0007669"/>
    <property type="project" value="UniProtKB-SubCell"/>
</dbReference>
<keyword evidence="2" id="KW-0472">Membrane</keyword>
<comment type="similarity">
    <text evidence="1 2">Belongs to the outer membrane factor (OMF) (TC 1.B.17) family.</text>
</comment>
<keyword evidence="4" id="KW-1185">Reference proteome</keyword>
<name>A0A4Y8L2X6_9BACT</name>
<keyword evidence="2" id="KW-0449">Lipoprotein</keyword>